<evidence type="ECO:0000259" key="2">
    <source>
        <dbReference type="Pfam" id="PF04815"/>
    </source>
</evidence>
<dbReference type="InterPro" id="IPR050550">
    <property type="entry name" value="SEC23_SEC24_subfamily"/>
</dbReference>
<dbReference type="Pfam" id="PF04815">
    <property type="entry name" value="Sec23_helical"/>
    <property type="match status" value="1"/>
</dbReference>
<sequence length="542" mass="59330">MPRPELWPNDPSRAAVSGLDGPKADDPSLHLAAKSKRPVRVISFLGGPPSLGQGSLMDYLAKTKMLRSTRPERNKPTSPTSAEMEMGFAVGVDDVAETAQEPGMKKATSLASAFYEEASLVATSLGVSIDVFVISKAPVGLDVLSTIANNTGGGVWLYPSVQDAMLTQDLYRHLSSPHAQNCLLKVRTSPEFRVARLYGRVFKDPMYDDVYHMMSCDAFDVVTVDFEFVHKEGFGNPPAAVPTVQVAFQYTTVTADGQEPKLQRRMRICTIQAQVARNPVEIFNSANAESIICMLLHKVLAATEKEGKQQAALLLQDWLVILAASYDKLTHRHGEGQLHEQGQPFVPFEDCEALQAVPRLVYGLLRSPLMLGGQVGPLAHPDLPTFLRHQWTSLPPSHLHRAMYPQLSSYSSASAQTLPSHSLSVAAVAGTEAPIFLLDALTTVLVYYKRSCPPDLPFPPPPNSLLRTTVNELRQNRRMAPKYKAVRQGEDDAQLFEGRLIDEPLEAGKKLEGEAAAAFTGYFHFLEWLRGAAATLGSQEAD</sequence>
<dbReference type="PANTHER" id="PTHR13803">
    <property type="entry name" value="SEC24-RELATED PROTEIN"/>
    <property type="match status" value="1"/>
</dbReference>
<dbReference type="InterPro" id="IPR006900">
    <property type="entry name" value="Sec23/24_helical_dom"/>
</dbReference>
<dbReference type="Gene3D" id="1.20.120.730">
    <property type="entry name" value="Sec23/Sec24 helical domain"/>
    <property type="match status" value="1"/>
</dbReference>
<dbReference type="OrthoDB" id="49016at2759"/>
<accession>A0A8S1JFL5</accession>
<comment type="caution">
    <text evidence="3">The sequence shown here is derived from an EMBL/GenBank/DDBJ whole genome shotgun (WGS) entry which is preliminary data.</text>
</comment>
<dbReference type="GO" id="GO:0006886">
    <property type="term" value="P:intracellular protein transport"/>
    <property type="evidence" value="ECO:0007669"/>
    <property type="project" value="InterPro"/>
</dbReference>
<dbReference type="GO" id="GO:0070971">
    <property type="term" value="C:endoplasmic reticulum exit site"/>
    <property type="evidence" value="ECO:0007669"/>
    <property type="project" value="TreeGrafter"/>
</dbReference>
<dbReference type="GO" id="GO:0090110">
    <property type="term" value="P:COPII-coated vesicle cargo loading"/>
    <property type="evidence" value="ECO:0007669"/>
    <property type="project" value="TreeGrafter"/>
</dbReference>
<dbReference type="InterPro" id="IPR036465">
    <property type="entry name" value="vWFA_dom_sf"/>
</dbReference>
<dbReference type="Gene3D" id="3.40.50.410">
    <property type="entry name" value="von Willebrand factor, type A domain"/>
    <property type="match status" value="1"/>
</dbReference>
<organism evidence="3 4">
    <name type="scientific">Ostreobium quekettii</name>
    <dbReference type="NCBI Taxonomy" id="121088"/>
    <lineage>
        <taxon>Eukaryota</taxon>
        <taxon>Viridiplantae</taxon>
        <taxon>Chlorophyta</taxon>
        <taxon>core chlorophytes</taxon>
        <taxon>Ulvophyceae</taxon>
        <taxon>TCBD clade</taxon>
        <taxon>Bryopsidales</taxon>
        <taxon>Ostreobineae</taxon>
        <taxon>Ostreobiaceae</taxon>
        <taxon>Ostreobium</taxon>
    </lineage>
</organism>
<evidence type="ECO:0000313" key="4">
    <source>
        <dbReference type="Proteomes" id="UP000708148"/>
    </source>
</evidence>
<dbReference type="EMBL" id="CAJHUC010002956">
    <property type="protein sequence ID" value="CAD7704802.1"/>
    <property type="molecule type" value="Genomic_DNA"/>
</dbReference>
<gene>
    <name evidence="3" type="ORF">OSTQU699_LOCUS10157</name>
</gene>
<proteinExistence type="predicted"/>
<dbReference type="GO" id="GO:0030127">
    <property type="term" value="C:COPII vesicle coat"/>
    <property type="evidence" value="ECO:0007669"/>
    <property type="project" value="InterPro"/>
</dbReference>
<dbReference type="GO" id="GO:0000149">
    <property type="term" value="F:SNARE binding"/>
    <property type="evidence" value="ECO:0007669"/>
    <property type="project" value="TreeGrafter"/>
</dbReference>
<evidence type="ECO:0000256" key="1">
    <source>
        <dbReference type="SAM" id="MobiDB-lite"/>
    </source>
</evidence>
<dbReference type="GO" id="GO:0008270">
    <property type="term" value="F:zinc ion binding"/>
    <property type="evidence" value="ECO:0007669"/>
    <property type="project" value="TreeGrafter"/>
</dbReference>
<name>A0A8S1JFL5_9CHLO</name>
<protein>
    <recommendedName>
        <fullName evidence="2">Sec23/Sec24 helical domain-containing protein</fullName>
    </recommendedName>
</protein>
<dbReference type="PANTHER" id="PTHR13803:SF17">
    <property type="entry name" value="PROTEIN TRANSPORT PROTEIN SEC24"/>
    <property type="match status" value="1"/>
</dbReference>
<dbReference type="AlphaFoldDB" id="A0A8S1JFL5"/>
<feature type="region of interest" description="Disordered" evidence="1">
    <location>
        <begin position="1"/>
        <end position="29"/>
    </location>
</feature>
<dbReference type="SUPFAM" id="SSF81995">
    <property type="entry name" value="beta-sandwich domain of Sec23/24"/>
    <property type="match status" value="1"/>
</dbReference>
<keyword evidence="4" id="KW-1185">Reference proteome</keyword>
<dbReference type="SUPFAM" id="SSF81811">
    <property type="entry name" value="Helical domain of Sec23/24"/>
    <property type="match status" value="1"/>
</dbReference>
<evidence type="ECO:0000313" key="3">
    <source>
        <dbReference type="EMBL" id="CAD7704802.1"/>
    </source>
</evidence>
<feature type="domain" description="Sec23/Sec24 helical" evidence="2">
    <location>
        <begin position="288"/>
        <end position="399"/>
    </location>
</feature>
<dbReference type="Proteomes" id="UP000708148">
    <property type="component" value="Unassembled WGS sequence"/>
</dbReference>
<dbReference type="InterPro" id="IPR036175">
    <property type="entry name" value="Sec23/24_helical_dom_sf"/>
</dbReference>
<reference evidence="3" key="1">
    <citation type="submission" date="2020-12" db="EMBL/GenBank/DDBJ databases">
        <authorList>
            <person name="Iha C."/>
        </authorList>
    </citation>
    <scope>NUCLEOTIDE SEQUENCE</scope>
</reference>
<dbReference type="SUPFAM" id="SSF53300">
    <property type="entry name" value="vWA-like"/>
    <property type="match status" value="1"/>
</dbReference>